<sequence>MAWSGAQKLIISSSYHHLGTTADNVRGSRITVGFRMIIMGEGERRERMSKGGGYTNGWIEVKVKRVESEKMRQKKVMFCLLATDIARLQIKNKINAFLDLATSIYAKVCISFLDDNGVNFVPGKHNLQMSLNVDKSKKNWLFAKGDTLILILNPEIHTISNSNYFIWRRETFGHLEEGDLISGLYFDMRRFHGANATDLYPPWMNPHMVSRGQQFALEHVTGVVLSAFYGLSMLFAFPQISDILIFTGKQDKIKNVRE</sequence>
<protein>
    <submittedName>
        <fullName evidence="1">Uncharacterized protein</fullName>
    </submittedName>
</protein>
<comment type="caution">
    <text evidence="1">The sequence shown here is derived from an EMBL/GenBank/DDBJ whole genome shotgun (WGS) entry which is preliminary data.</text>
</comment>
<reference evidence="1 2" key="1">
    <citation type="submission" date="2015-12" db="EMBL/GenBank/DDBJ databases">
        <title>The genome of Folsomia candida.</title>
        <authorList>
            <person name="Faddeeva A."/>
            <person name="Derks M.F."/>
            <person name="Anvar Y."/>
            <person name="Smit S."/>
            <person name="Van Straalen N."/>
            <person name="Roelofs D."/>
        </authorList>
    </citation>
    <scope>NUCLEOTIDE SEQUENCE [LARGE SCALE GENOMIC DNA]</scope>
    <source>
        <strain evidence="1 2">VU population</strain>
        <tissue evidence="1">Whole body</tissue>
    </source>
</reference>
<dbReference type="Proteomes" id="UP000198287">
    <property type="component" value="Unassembled WGS sequence"/>
</dbReference>
<keyword evidence="2" id="KW-1185">Reference proteome</keyword>
<dbReference type="EMBL" id="LNIX01000027">
    <property type="protein sequence ID" value="OXA42155.1"/>
    <property type="molecule type" value="Genomic_DNA"/>
</dbReference>
<evidence type="ECO:0000313" key="1">
    <source>
        <dbReference type="EMBL" id="OXA42155.1"/>
    </source>
</evidence>
<accession>A0A226D9C4</accession>
<name>A0A226D9C4_FOLCA</name>
<gene>
    <name evidence="1" type="ORF">Fcan01_23331</name>
</gene>
<dbReference type="OrthoDB" id="6361347at2759"/>
<proteinExistence type="predicted"/>
<dbReference type="AlphaFoldDB" id="A0A226D9C4"/>
<evidence type="ECO:0000313" key="2">
    <source>
        <dbReference type="Proteomes" id="UP000198287"/>
    </source>
</evidence>
<organism evidence="1 2">
    <name type="scientific">Folsomia candida</name>
    <name type="common">Springtail</name>
    <dbReference type="NCBI Taxonomy" id="158441"/>
    <lineage>
        <taxon>Eukaryota</taxon>
        <taxon>Metazoa</taxon>
        <taxon>Ecdysozoa</taxon>
        <taxon>Arthropoda</taxon>
        <taxon>Hexapoda</taxon>
        <taxon>Collembola</taxon>
        <taxon>Entomobryomorpha</taxon>
        <taxon>Isotomoidea</taxon>
        <taxon>Isotomidae</taxon>
        <taxon>Proisotominae</taxon>
        <taxon>Folsomia</taxon>
    </lineage>
</organism>